<evidence type="ECO:0000313" key="3">
    <source>
        <dbReference type="EMBL" id="ETE67769.1"/>
    </source>
</evidence>
<dbReference type="InterPro" id="IPR036259">
    <property type="entry name" value="MFS_trans_sf"/>
</dbReference>
<keyword evidence="2" id="KW-1133">Transmembrane helix</keyword>
<gene>
    <name evidence="3" type="primary">SLC43A3</name>
    <name evidence="3" type="ORF">L345_06440</name>
</gene>
<protein>
    <submittedName>
        <fullName evidence="3">Solute carrier family 43 member 3</fullName>
    </submittedName>
</protein>
<feature type="transmembrane region" description="Helical" evidence="2">
    <location>
        <begin position="264"/>
        <end position="287"/>
    </location>
</feature>
<feature type="transmembrane region" description="Helical" evidence="2">
    <location>
        <begin position="15"/>
        <end position="36"/>
    </location>
</feature>
<sequence length="367" mass="41086">MGTLLVAFSSAATAVMLYPAMTFISVGGILLILTNMQVGNLFGKHRSIIITLYNGAFDSSSAIFLIIKLLYEQGFSLRAMFFFMSACSAWHLVRTFFLMPRYHIPYPLPPGYTYGVPYTKSGDAEIESDAKQPPVKSFWKCVFSMLFFWHLIWLSVMQLRHYLFIGTLNPMLRKLANEDNSLVSSYTNAFAFTQLCGVLCAPWNGLILDWHKHRQKKGEGYSGAPDPLADLRSCILSLVITVLQSLAFSICASIPVLPVQYATFILQVLSRSFLYGGNAAFLAIAFPLEHFGKLYGLVMGLSAVVSLLQYPCFTLIKGPLKGDSFYVDIAFVVLMLLALVNPFTVWRECKRRQKEQAARKPVLEPSI</sequence>
<feature type="transmembrane region" description="Helical" evidence="2">
    <location>
        <begin position="77"/>
        <end position="97"/>
    </location>
</feature>
<feature type="transmembrane region" description="Helical" evidence="2">
    <location>
        <begin position="325"/>
        <end position="346"/>
    </location>
</feature>
<reference evidence="3 4" key="1">
    <citation type="journal article" date="2013" name="Proc. Natl. Acad. Sci. U.S.A.">
        <title>The king cobra genome reveals dynamic gene evolution and adaptation in the snake venom system.</title>
        <authorList>
            <person name="Vonk F.J."/>
            <person name="Casewell N.R."/>
            <person name="Henkel C.V."/>
            <person name="Heimberg A.M."/>
            <person name="Jansen H.J."/>
            <person name="McCleary R.J."/>
            <person name="Kerkkamp H.M."/>
            <person name="Vos R.A."/>
            <person name="Guerreiro I."/>
            <person name="Calvete J.J."/>
            <person name="Wuster W."/>
            <person name="Woods A.E."/>
            <person name="Logan J.M."/>
            <person name="Harrison R.A."/>
            <person name="Castoe T.A."/>
            <person name="de Koning A.P."/>
            <person name="Pollock D.D."/>
            <person name="Yandell M."/>
            <person name="Calderon D."/>
            <person name="Renjifo C."/>
            <person name="Currier R.B."/>
            <person name="Salgado D."/>
            <person name="Pla D."/>
            <person name="Sanz L."/>
            <person name="Hyder A.S."/>
            <person name="Ribeiro J.M."/>
            <person name="Arntzen J.W."/>
            <person name="van den Thillart G.E."/>
            <person name="Boetzer M."/>
            <person name="Pirovano W."/>
            <person name="Dirks R.P."/>
            <person name="Spaink H.P."/>
            <person name="Duboule D."/>
            <person name="McGlinn E."/>
            <person name="Kini R.M."/>
            <person name="Richardson M.K."/>
        </authorList>
    </citation>
    <scope>NUCLEOTIDE SEQUENCE</scope>
    <source>
        <tissue evidence="3">Blood</tissue>
    </source>
</reference>
<keyword evidence="2" id="KW-0472">Membrane</keyword>
<dbReference type="AlphaFoldDB" id="V8NZS5"/>
<keyword evidence="2" id="KW-0812">Transmembrane</keyword>
<dbReference type="OrthoDB" id="330047at2759"/>
<evidence type="ECO:0000313" key="4">
    <source>
        <dbReference type="Proteomes" id="UP000018936"/>
    </source>
</evidence>
<feature type="transmembrane region" description="Helical" evidence="2">
    <location>
        <begin position="141"/>
        <end position="165"/>
    </location>
</feature>
<dbReference type="PANTHER" id="PTHR20765:SF1">
    <property type="entry name" value="EQUILIBRATIVE NUCLEOBASE TRANSPORTER 1"/>
    <property type="match status" value="1"/>
</dbReference>
<keyword evidence="4" id="KW-1185">Reference proteome</keyword>
<dbReference type="SUPFAM" id="SSF103473">
    <property type="entry name" value="MFS general substrate transporter"/>
    <property type="match status" value="1"/>
</dbReference>
<comment type="subcellular location">
    <subcellularLocation>
        <location evidence="1">Membrane</location>
        <topology evidence="1">Multi-pass membrane protein</topology>
    </subcellularLocation>
</comment>
<dbReference type="GO" id="GO:0016020">
    <property type="term" value="C:membrane"/>
    <property type="evidence" value="ECO:0007669"/>
    <property type="project" value="UniProtKB-SubCell"/>
</dbReference>
<evidence type="ECO:0000256" key="2">
    <source>
        <dbReference type="SAM" id="Phobius"/>
    </source>
</evidence>
<feature type="transmembrane region" description="Helical" evidence="2">
    <location>
        <begin position="235"/>
        <end position="258"/>
    </location>
</feature>
<feature type="transmembrane region" description="Helical" evidence="2">
    <location>
        <begin position="185"/>
        <end position="207"/>
    </location>
</feature>
<comment type="caution">
    <text evidence="3">The sequence shown here is derived from an EMBL/GenBank/DDBJ whole genome shotgun (WGS) entry which is preliminary data.</text>
</comment>
<dbReference type="InterPro" id="IPR027197">
    <property type="entry name" value="SLC43A3"/>
</dbReference>
<name>V8NZS5_OPHHA</name>
<proteinExistence type="predicted"/>
<dbReference type="EMBL" id="AZIM01001190">
    <property type="protein sequence ID" value="ETE67769.1"/>
    <property type="molecule type" value="Genomic_DNA"/>
</dbReference>
<organism evidence="3 4">
    <name type="scientific">Ophiophagus hannah</name>
    <name type="common">King cobra</name>
    <name type="synonym">Naja hannah</name>
    <dbReference type="NCBI Taxonomy" id="8665"/>
    <lineage>
        <taxon>Eukaryota</taxon>
        <taxon>Metazoa</taxon>
        <taxon>Chordata</taxon>
        <taxon>Craniata</taxon>
        <taxon>Vertebrata</taxon>
        <taxon>Euteleostomi</taxon>
        <taxon>Lepidosauria</taxon>
        <taxon>Squamata</taxon>
        <taxon>Bifurcata</taxon>
        <taxon>Unidentata</taxon>
        <taxon>Episquamata</taxon>
        <taxon>Toxicofera</taxon>
        <taxon>Serpentes</taxon>
        <taxon>Colubroidea</taxon>
        <taxon>Elapidae</taxon>
        <taxon>Elapinae</taxon>
        <taxon>Ophiophagus</taxon>
    </lineage>
</organism>
<dbReference type="PANTHER" id="PTHR20765">
    <property type="entry name" value="SOLUTE CARRIER FAMILY 43 MEMBER 3-RELATED"/>
    <property type="match status" value="1"/>
</dbReference>
<feature type="transmembrane region" description="Helical" evidence="2">
    <location>
        <begin position="48"/>
        <end position="71"/>
    </location>
</feature>
<dbReference type="Proteomes" id="UP000018936">
    <property type="component" value="Unassembled WGS sequence"/>
</dbReference>
<evidence type="ECO:0000256" key="1">
    <source>
        <dbReference type="ARBA" id="ARBA00004141"/>
    </source>
</evidence>
<dbReference type="Gene3D" id="1.20.1250.20">
    <property type="entry name" value="MFS general substrate transporter like domains"/>
    <property type="match status" value="1"/>
</dbReference>
<accession>V8NZS5</accession>